<evidence type="ECO:0000313" key="3">
    <source>
        <dbReference type="Proteomes" id="UP000823388"/>
    </source>
</evidence>
<feature type="compositionally biased region" description="Low complexity" evidence="1">
    <location>
        <begin position="88"/>
        <end position="99"/>
    </location>
</feature>
<reference evidence="2" key="1">
    <citation type="submission" date="2020-05" db="EMBL/GenBank/DDBJ databases">
        <title>WGS assembly of Panicum virgatum.</title>
        <authorList>
            <person name="Lovell J.T."/>
            <person name="Jenkins J."/>
            <person name="Shu S."/>
            <person name="Juenger T.E."/>
            <person name="Schmutz J."/>
        </authorList>
    </citation>
    <scope>NUCLEOTIDE SEQUENCE</scope>
    <source>
        <strain evidence="2">AP13</strain>
    </source>
</reference>
<proteinExistence type="predicted"/>
<organism evidence="2 3">
    <name type="scientific">Panicum virgatum</name>
    <name type="common">Blackwell switchgrass</name>
    <dbReference type="NCBI Taxonomy" id="38727"/>
    <lineage>
        <taxon>Eukaryota</taxon>
        <taxon>Viridiplantae</taxon>
        <taxon>Streptophyta</taxon>
        <taxon>Embryophyta</taxon>
        <taxon>Tracheophyta</taxon>
        <taxon>Spermatophyta</taxon>
        <taxon>Magnoliopsida</taxon>
        <taxon>Liliopsida</taxon>
        <taxon>Poales</taxon>
        <taxon>Poaceae</taxon>
        <taxon>PACMAD clade</taxon>
        <taxon>Panicoideae</taxon>
        <taxon>Panicodae</taxon>
        <taxon>Paniceae</taxon>
        <taxon>Panicinae</taxon>
        <taxon>Panicum</taxon>
        <taxon>Panicum sect. Hiantes</taxon>
    </lineage>
</organism>
<accession>A0A8T0RTE5</accession>
<sequence>MEVRPLEVDGGPAARGRWRFGGRSSRSGPRVAAPQPPRPPCRRSSSRPPPPVSPPTVPPPPRSRTRGLRGAFLPSSVPSAREPRRPRSSPALESPAAPEARGRDHRPWSRGPAPGGGPRVGGCGPRGGGAAVEQSMGRRASAAAASTAARVAGAGLGAAGSGLPRRPVLPCARSSLLPRPTSFSLPCARGGRGLCFVRTRRQEHDGPWRRRRPSSLPSPTVSTLLLPAPALAPASVLRLRHSLLAARICLRGERESIFSSPLSSPWKLPPALPLLLDDESSRAQWRCWTQSYIFAHRKSGDLH</sequence>
<evidence type="ECO:0000256" key="1">
    <source>
        <dbReference type="SAM" id="MobiDB-lite"/>
    </source>
</evidence>
<evidence type="ECO:0000313" key="2">
    <source>
        <dbReference type="EMBL" id="KAG2588088.1"/>
    </source>
</evidence>
<feature type="region of interest" description="Disordered" evidence="1">
    <location>
        <begin position="1"/>
        <end position="135"/>
    </location>
</feature>
<dbReference type="Proteomes" id="UP000823388">
    <property type="component" value="Chromosome 5N"/>
</dbReference>
<dbReference type="EMBL" id="CM029046">
    <property type="protein sequence ID" value="KAG2588088.1"/>
    <property type="molecule type" value="Genomic_DNA"/>
</dbReference>
<keyword evidence="3" id="KW-1185">Reference proteome</keyword>
<dbReference type="AlphaFoldDB" id="A0A8T0RTE5"/>
<protein>
    <submittedName>
        <fullName evidence="2">Uncharacterized protein</fullName>
    </submittedName>
</protein>
<gene>
    <name evidence="2" type="ORF">PVAP13_5NG204843</name>
</gene>
<feature type="compositionally biased region" description="Pro residues" evidence="1">
    <location>
        <begin position="47"/>
        <end position="62"/>
    </location>
</feature>
<comment type="caution">
    <text evidence="2">The sequence shown here is derived from an EMBL/GenBank/DDBJ whole genome shotgun (WGS) entry which is preliminary data.</text>
</comment>
<feature type="compositionally biased region" description="Low complexity" evidence="1">
    <location>
        <begin position="10"/>
        <end position="33"/>
    </location>
</feature>
<feature type="compositionally biased region" description="Gly residues" evidence="1">
    <location>
        <begin position="113"/>
        <end position="130"/>
    </location>
</feature>
<name>A0A8T0RTE5_PANVG</name>